<dbReference type="NCBIfam" id="TIGR02273">
    <property type="entry name" value="16S_RimM"/>
    <property type="match status" value="1"/>
</dbReference>
<evidence type="ECO:0000259" key="7">
    <source>
        <dbReference type="Pfam" id="PF24986"/>
    </source>
</evidence>
<dbReference type="GO" id="GO:0005737">
    <property type="term" value="C:cytoplasm"/>
    <property type="evidence" value="ECO:0007669"/>
    <property type="project" value="UniProtKB-SubCell"/>
</dbReference>
<dbReference type="InterPro" id="IPR002676">
    <property type="entry name" value="RimM_N"/>
</dbReference>
<evidence type="ECO:0000256" key="3">
    <source>
        <dbReference type="ARBA" id="ARBA00022552"/>
    </source>
</evidence>
<dbReference type="GO" id="GO:0043022">
    <property type="term" value="F:ribosome binding"/>
    <property type="evidence" value="ECO:0007669"/>
    <property type="project" value="InterPro"/>
</dbReference>
<dbReference type="AlphaFoldDB" id="A0A8D9JV16"/>
<evidence type="ECO:0000259" key="6">
    <source>
        <dbReference type="Pfam" id="PF01782"/>
    </source>
</evidence>
<accession>A0A8D9JV16</accession>
<evidence type="ECO:0000256" key="5">
    <source>
        <dbReference type="HAMAP-Rule" id="MF_00014"/>
    </source>
</evidence>
<comment type="function">
    <text evidence="5">An accessory protein needed during the final step in the assembly of 30S ribosomal subunit, possibly for assembly of the head region. Essential for efficient processing of 16S rRNA. May be needed both before and after RbfA during the maturation of 16S rRNA. It has affinity for free ribosomal 30S subunits but not for 70S ribosomes.</text>
</comment>
<evidence type="ECO:0000256" key="4">
    <source>
        <dbReference type="ARBA" id="ARBA00023186"/>
    </source>
</evidence>
<dbReference type="InterPro" id="IPR011961">
    <property type="entry name" value="RimM"/>
</dbReference>
<dbReference type="PANTHER" id="PTHR33692">
    <property type="entry name" value="RIBOSOME MATURATION FACTOR RIMM"/>
    <property type="match status" value="1"/>
</dbReference>
<feature type="domain" description="Ribosome maturation factor RimM PRC barrel" evidence="7">
    <location>
        <begin position="94"/>
        <end position="155"/>
    </location>
</feature>
<dbReference type="SUPFAM" id="SSF50346">
    <property type="entry name" value="PRC-barrel domain"/>
    <property type="match status" value="1"/>
</dbReference>
<dbReference type="Proteomes" id="UP000032800">
    <property type="component" value="Chromosome I"/>
</dbReference>
<comment type="subcellular location">
    <subcellularLocation>
        <location evidence="5">Cytoplasm</location>
    </subcellularLocation>
</comment>
<comment type="domain">
    <text evidence="5">The PRC barrel domain binds ribosomal protein uS19.</text>
</comment>
<gene>
    <name evidence="5 8" type="primary">rimM</name>
    <name evidence="8" type="ORF">PAD_097</name>
</gene>
<dbReference type="InterPro" id="IPR009000">
    <property type="entry name" value="Transl_B-barrel_sf"/>
</dbReference>
<dbReference type="InterPro" id="IPR036976">
    <property type="entry name" value="RimM_N_sf"/>
</dbReference>
<dbReference type="InterPro" id="IPR011033">
    <property type="entry name" value="PRC_barrel-like_sf"/>
</dbReference>
<feature type="domain" description="RimM N-terminal" evidence="6">
    <location>
        <begin position="1"/>
        <end position="81"/>
    </location>
</feature>
<comment type="similarity">
    <text evidence="5">Belongs to the RimM family.</text>
</comment>
<dbReference type="Gene3D" id="2.40.30.60">
    <property type="entry name" value="RimM"/>
    <property type="match status" value="1"/>
</dbReference>
<dbReference type="GO" id="GO:0005840">
    <property type="term" value="C:ribosome"/>
    <property type="evidence" value="ECO:0007669"/>
    <property type="project" value="InterPro"/>
</dbReference>
<organism evidence="8 9">
    <name type="scientific">Candidatus Portiera aleyrodidarum</name>
    <name type="common">primary endosymbiont of Bemisia tabaci</name>
    <dbReference type="NCBI Taxonomy" id="91844"/>
    <lineage>
        <taxon>Bacteria</taxon>
        <taxon>Pseudomonadati</taxon>
        <taxon>Pseudomonadota</taxon>
        <taxon>Gammaproteobacteria</taxon>
        <taxon>Candidatus Johnevansiales</taxon>
        <taxon>Candidatus Johnevansiaceae</taxon>
        <taxon>Candidatus Portiera</taxon>
    </lineage>
</organism>
<sequence>MGIITKTYGVKGWVKIYSYTTPICNIIDYSRLWILEIKGKNIYFKVKHIYLVNRFILVQLNGIKTREKAKAIIGSLIKLPNKILPKLPKGEYYWYQLEKLNVFNKEKKYIGKVNYIFVTGANDVLVVNNKKNSKEYLLPTSVINNVDIIKGIIIVN</sequence>
<keyword evidence="2 5" id="KW-0690">Ribosome biogenesis</keyword>
<dbReference type="HAMAP" id="MF_00014">
    <property type="entry name" value="Ribosome_mat_RimM"/>
    <property type="match status" value="1"/>
</dbReference>
<dbReference type="InterPro" id="IPR056792">
    <property type="entry name" value="PRC_RimM"/>
</dbReference>
<dbReference type="EMBL" id="LN649255">
    <property type="protein sequence ID" value="CEI58653.1"/>
    <property type="molecule type" value="Genomic_DNA"/>
</dbReference>
<reference evidence="8 9" key="1">
    <citation type="journal article" date="2015" name="Genome Biol. Evol.">
        <title>Genome evolution in the primary endosymbiont of whiteflies sheds light on their divergence.</title>
        <authorList>
            <person name="Santos-Garcia D."/>
            <person name="Vargas-Chavez C."/>
            <person name="Moya A."/>
            <person name="Latorre A."/>
            <person name="Silva"/>
            <person name="F J."/>
        </authorList>
    </citation>
    <scope>NUCLEOTIDE SEQUENCE [LARGE SCALE GENOMIC DNA]</scope>
    <source>
        <strain evidence="9">AD-VLC</strain>
    </source>
</reference>
<keyword evidence="1 5" id="KW-0963">Cytoplasm</keyword>
<keyword evidence="4 5" id="KW-0143">Chaperone</keyword>
<proteinExistence type="inferred from homology"/>
<dbReference type="Pfam" id="PF01782">
    <property type="entry name" value="RimM"/>
    <property type="match status" value="1"/>
</dbReference>
<dbReference type="KEGG" id="plc:PAD_097"/>
<evidence type="ECO:0000256" key="1">
    <source>
        <dbReference type="ARBA" id="ARBA00022490"/>
    </source>
</evidence>
<evidence type="ECO:0000313" key="8">
    <source>
        <dbReference type="EMBL" id="CEI58653.1"/>
    </source>
</evidence>
<comment type="subunit">
    <text evidence="5">Binds ribosomal protein uS19.</text>
</comment>
<dbReference type="Gene3D" id="2.30.30.240">
    <property type="entry name" value="PRC-barrel domain"/>
    <property type="match status" value="1"/>
</dbReference>
<dbReference type="PANTHER" id="PTHR33692:SF1">
    <property type="entry name" value="RIBOSOME MATURATION FACTOR RIMM"/>
    <property type="match status" value="1"/>
</dbReference>
<protein>
    <recommendedName>
        <fullName evidence="5">Ribosome maturation factor RimM</fullName>
    </recommendedName>
</protein>
<name>A0A8D9JV16_9GAMM</name>
<dbReference type="Pfam" id="PF24986">
    <property type="entry name" value="PRC_RimM"/>
    <property type="match status" value="1"/>
</dbReference>
<dbReference type="SUPFAM" id="SSF50447">
    <property type="entry name" value="Translation proteins"/>
    <property type="match status" value="1"/>
</dbReference>
<keyword evidence="3 5" id="KW-0698">rRNA processing</keyword>
<dbReference type="GO" id="GO:0006364">
    <property type="term" value="P:rRNA processing"/>
    <property type="evidence" value="ECO:0007669"/>
    <property type="project" value="UniProtKB-UniRule"/>
</dbReference>
<dbReference type="GO" id="GO:0042274">
    <property type="term" value="P:ribosomal small subunit biogenesis"/>
    <property type="evidence" value="ECO:0007669"/>
    <property type="project" value="UniProtKB-UniRule"/>
</dbReference>
<evidence type="ECO:0000313" key="9">
    <source>
        <dbReference type="Proteomes" id="UP000032800"/>
    </source>
</evidence>
<evidence type="ECO:0000256" key="2">
    <source>
        <dbReference type="ARBA" id="ARBA00022517"/>
    </source>
</evidence>